<dbReference type="EMBL" id="JAMSHJ010000007">
    <property type="protein sequence ID" value="KAI5387644.1"/>
    <property type="molecule type" value="Genomic_DNA"/>
</dbReference>
<dbReference type="Gene3D" id="3.30.420.10">
    <property type="entry name" value="Ribonuclease H-like superfamily/Ribonuclease H"/>
    <property type="match status" value="1"/>
</dbReference>
<reference evidence="2 3" key="1">
    <citation type="journal article" date="2022" name="Nat. Genet.">
        <title>Improved pea reference genome and pan-genome highlight genomic features and evolutionary characteristics.</title>
        <authorList>
            <person name="Yang T."/>
            <person name="Liu R."/>
            <person name="Luo Y."/>
            <person name="Hu S."/>
            <person name="Wang D."/>
            <person name="Wang C."/>
            <person name="Pandey M.K."/>
            <person name="Ge S."/>
            <person name="Xu Q."/>
            <person name="Li N."/>
            <person name="Li G."/>
            <person name="Huang Y."/>
            <person name="Saxena R.K."/>
            <person name="Ji Y."/>
            <person name="Li M."/>
            <person name="Yan X."/>
            <person name="He Y."/>
            <person name="Liu Y."/>
            <person name="Wang X."/>
            <person name="Xiang C."/>
            <person name="Varshney R.K."/>
            <person name="Ding H."/>
            <person name="Gao S."/>
            <person name="Zong X."/>
        </authorList>
    </citation>
    <scope>NUCLEOTIDE SEQUENCE [LARGE SCALE GENOMIC DNA]</scope>
    <source>
        <strain evidence="2 3">cv. Zhongwan 6</strain>
    </source>
</reference>
<feature type="domain" description="Tf2-1-like SH3-like" evidence="1">
    <location>
        <begin position="285"/>
        <end position="349"/>
    </location>
</feature>
<dbReference type="InterPro" id="IPR050951">
    <property type="entry name" value="Retrovirus_Pol_polyprotein"/>
</dbReference>
<dbReference type="PANTHER" id="PTHR37984">
    <property type="entry name" value="PROTEIN CBG26694"/>
    <property type="match status" value="1"/>
</dbReference>
<dbReference type="Gramene" id="Psat07G0365100-T1">
    <property type="protein sequence ID" value="KAI5387644.1"/>
    <property type="gene ID" value="KIW84_073651"/>
</dbReference>
<gene>
    <name evidence="2" type="ORF">KIW84_073651</name>
</gene>
<evidence type="ECO:0000313" key="3">
    <source>
        <dbReference type="Proteomes" id="UP001058974"/>
    </source>
</evidence>
<sequence length="369" mass="43138">MQQKIVTTEQQNWAAKLMGYDFEIIYKQGKLNKGADALSRVHEGRELNTMSSLVTWAQEEQIKAEAQEDEKLQMIIAKIQQDPSSWPGYSYRQGVLFYEDRLVISNKSQRIPTLLQELHSTPQGGHSGFYKTYRRMAANIYWVVSDMDPIFMSNFWRVIFKLQGTKLKMSTTYNPESDGQTEVVNRCLETYLRCFIADQPRTWVTWIHWAKYWNNTTYQFEVVYGRLPPRLTRWVQGETRVASVQQDLLDRDEALKQLKIQLVKAQERMKSQADKKISDRSFMCGEWVFVKLRAHRQQSVVIRINAKLAAKYYGSYPIIERVGAVAYKLKLPEGSRVHPVFHVSLLKKAVKLPRRYRTLRPVGRTSRGL</sequence>
<dbReference type="AlphaFoldDB" id="A0A9D4VP98"/>
<evidence type="ECO:0000313" key="2">
    <source>
        <dbReference type="EMBL" id="KAI5387644.1"/>
    </source>
</evidence>
<dbReference type="GO" id="GO:0003676">
    <property type="term" value="F:nucleic acid binding"/>
    <property type="evidence" value="ECO:0007669"/>
    <property type="project" value="InterPro"/>
</dbReference>
<organism evidence="2 3">
    <name type="scientific">Pisum sativum</name>
    <name type="common">Garden pea</name>
    <name type="synonym">Lathyrus oleraceus</name>
    <dbReference type="NCBI Taxonomy" id="3888"/>
    <lineage>
        <taxon>Eukaryota</taxon>
        <taxon>Viridiplantae</taxon>
        <taxon>Streptophyta</taxon>
        <taxon>Embryophyta</taxon>
        <taxon>Tracheophyta</taxon>
        <taxon>Spermatophyta</taxon>
        <taxon>Magnoliopsida</taxon>
        <taxon>eudicotyledons</taxon>
        <taxon>Gunneridae</taxon>
        <taxon>Pentapetalae</taxon>
        <taxon>rosids</taxon>
        <taxon>fabids</taxon>
        <taxon>Fabales</taxon>
        <taxon>Fabaceae</taxon>
        <taxon>Papilionoideae</taxon>
        <taxon>50 kb inversion clade</taxon>
        <taxon>NPAAA clade</taxon>
        <taxon>Hologalegina</taxon>
        <taxon>IRL clade</taxon>
        <taxon>Fabeae</taxon>
        <taxon>Lathyrus</taxon>
    </lineage>
</organism>
<dbReference type="SUPFAM" id="SSF53098">
    <property type="entry name" value="Ribonuclease H-like"/>
    <property type="match status" value="1"/>
</dbReference>
<comment type="caution">
    <text evidence="2">The sequence shown here is derived from an EMBL/GenBank/DDBJ whole genome shotgun (WGS) entry which is preliminary data.</text>
</comment>
<dbReference type="PANTHER" id="PTHR37984:SF5">
    <property type="entry name" value="PROTEIN NYNRIN-LIKE"/>
    <property type="match status" value="1"/>
</dbReference>
<dbReference type="Proteomes" id="UP001058974">
    <property type="component" value="Chromosome 7"/>
</dbReference>
<keyword evidence="3" id="KW-1185">Reference proteome</keyword>
<proteinExistence type="predicted"/>
<accession>A0A9D4VP98</accession>
<dbReference type="Pfam" id="PF24626">
    <property type="entry name" value="SH3_Tf2-1"/>
    <property type="match status" value="1"/>
</dbReference>
<dbReference type="InterPro" id="IPR036397">
    <property type="entry name" value="RNaseH_sf"/>
</dbReference>
<dbReference type="InterPro" id="IPR012337">
    <property type="entry name" value="RNaseH-like_sf"/>
</dbReference>
<protein>
    <recommendedName>
        <fullName evidence="1">Tf2-1-like SH3-like domain-containing protein</fullName>
    </recommendedName>
</protein>
<dbReference type="InterPro" id="IPR056924">
    <property type="entry name" value="SH3_Tf2-1"/>
</dbReference>
<evidence type="ECO:0000259" key="1">
    <source>
        <dbReference type="Pfam" id="PF24626"/>
    </source>
</evidence>
<name>A0A9D4VP98_PEA</name>